<keyword evidence="3" id="KW-1185">Reference proteome</keyword>
<protein>
    <recommendedName>
        <fullName evidence="1">C-type lectin domain-containing protein</fullName>
    </recommendedName>
</protein>
<dbReference type="Proteomes" id="UP001152320">
    <property type="component" value="Chromosome 18"/>
</dbReference>
<dbReference type="InterPro" id="IPR016187">
    <property type="entry name" value="CTDL_fold"/>
</dbReference>
<dbReference type="AlphaFoldDB" id="A0A9Q0YLC1"/>
<dbReference type="Pfam" id="PF00059">
    <property type="entry name" value="Lectin_C"/>
    <property type="match status" value="1"/>
</dbReference>
<sequence>MVVFNKDASLCYFGCIDLYRRTKGAVAPVEKAVHIGQNCSDLLDGRIYRFVLDGMSVSNATENCQSLNSSLVFIESEEEDEFVHKLVQKCAPDKGPWEGWTWIRNNVSDSGRLAL</sequence>
<evidence type="ECO:0000313" key="3">
    <source>
        <dbReference type="Proteomes" id="UP001152320"/>
    </source>
</evidence>
<evidence type="ECO:0000259" key="1">
    <source>
        <dbReference type="Pfam" id="PF00059"/>
    </source>
</evidence>
<dbReference type="InterPro" id="IPR001304">
    <property type="entry name" value="C-type_lectin-like"/>
</dbReference>
<reference evidence="2" key="1">
    <citation type="submission" date="2021-10" db="EMBL/GenBank/DDBJ databases">
        <title>Tropical sea cucumber genome reveals ecological adaptation and Cuvierian tubules defense mechanism.</title>
        <authorList>
            <person name="Chen T."/>
        </authorList>
    </citation>
    <scope>NUCLEOTIDE SEQUENCE</scope>
    <source>
        <strain evidence="2">Nanhai2018</strain>
        <tissue evidence="2">Muscle</tissue>
    </source>
</reference>
<dbReference type="CDD" id="cd00037">
    <property type="entry name" value="CLECT"/>
    <property type="match status" value="1"/>
</dbReference>
<gene>
    <name evidence="2" type="ORF">HOLleu_34637</name>
</gene>
<organism evidence="2 3">
    <name type="scientific">Holothuria leucospilota</name>
    <name type="common">Black long sea cucumber</name>
    <name type="synonym">Mertensiothuria leucospilota</name>
    <dbReference type="NCBI Taxonomy" id="206669"/>
    <lineage>
        <taxon>Eukaryota</taxon>
        <taxon>Metazoa</taxon>
        <taxon>Echinodermata</taxon>
        <taxon>Eleutherozoa</taxon>
        <taxon>Echinozoa</taxon>
        <taxon>Holothuroidea</taxon>
        <taxon>Aspidochirotacea</taxon>
        <taxon>Aspidochirotida</taxon>
        <taxon>Holothuriidae</taxon>
        <taxon>Holothuria</taxon>
    </lineage>
</organism>
<evidence type="ECO:0000313" key="2">
    <source>
        <dbReference type="EMBL" id="KAJ8024670.1"/>
    </source>
</evidence>
<dbReference type="InterPro" id="IPR016186">
    <property type="entry name" value="C-type_lectin-like/link_sf"/>
</dbReference>
<dbReference type="OrthoDB" id="8950604at2759"/>
<comment type="caution">
    <text evidence="2">The sequence shown here is derived from an EMBL/GenBank/DDBJ whole genome shotgun (WGS) entry which is preliminary data.</text>
</comment>
<proteinExistence type="predicted"/>
<accession>A0A9Q0YLC1</accession>
<dbReference type="Gene3D" id="3.10.100.10">
    <property type="entry name" value="Mannose-Binding Protein A, subunit A"/>
    <property type="match status" value="1"/>
</dbReference>
<dbReference type="EMBL" id="JAIZAY010000018">
    <property type="protein sequence ID" value="KAJ8024670.1"/>
    <property type="molecule type" value="Genomic_DNA"/>
</dbReference>
<dbReference type="SUPFAM" id="SSF56436">
    <property type="entry name" value="C-type lectin-like"/>
    <property type="match status" value="1"/>
</dbReference>
<name>A0A9Q0YLC1_HOLLE</name>
<feature type="domain" description="C-type lectin" evidence="1">
    <location>
        <begin position="55"/>
        <end position="99"/>
    </location>
</feature>